<dbReference type="Gene3D" id="3.40.50.10310">
    <property type="entry name" value="Creatininase"/>
    <property type="match status" value="1"/>
</dbReference>
<reference evidence="1" key="1">
    <citation type="submission" date="2017-02" db="EMBL/GenBank/DDBJ databases">
        <title>Delving into the versatile metabolic prowess of the omnipresent phylum Bacteroidetes.</title>
        <authorList>
            <person name="Nobu M.K."/>
            <person name="Mei R."/>
            <person name="Narihiro T."/>
            <person name="Kuroda K."/>
            <person name="Liu W.-T."/>
        </authorList>
    </citation>
    <scope>NUCLEOTIDE SEQUENCE</scope>
    <source>
        <strain evidence="1">ADurb.Bin131</strain>
    </source>
</reference>
<dbReference type="InterPro" id="IPR024087">
    <property type="entry name" value="Creatininase-like_sf"/>
</dbReference>
<dbReference type="AlphaFoldDB" id="A0A1V6C6A5"/>
<organism evidence="1">
    <name type="scientific">candidate division TA06 bacterium ADurb.Bin131</name>
    <dbReference type="NCBI Taxonomy" id="1852827"/>
    <lineage>
        <taxon>Bacteria</taxon>
        <taxon>Bacteria division TA06</taxon>
    </lineage>
</organism>
<evidence type="ECO:0000313" key="1">
    <source>
        <dbReference type="EMBL" id="OQB72365.1"/>
    </source>
</evidence>
<sequence>MELVVFSPFLLWSRNLRCRTPENNGTIHVHGQTLYFLVKDIFRGMLRVGLKNIHVFIHHQSENFLAGMPTDLAFRIGAKEALFEYLEKQRGEGWWGNEQMKDSYKMQGVGPDPFRWIKVHPSHACFLSGMC</sequence>
<dbReference type="EMBL" id="MWDQ01000132">
    <property type="protein sequence ID" value="OQB72365.1"/>
    <property type="molecule type" value="Genomic_DNA"/>
</dbReference>
<accession>A0A1V6C6A5</accession>
<gene>
    <name evidence="1" type="ORF">BWX89_01353</name>
</gene>
<protein>
    <submittedName>
        <fullName evidence="1">Uncharacterized protein</fullName>
    </submittedName>
</protein>
<name>A0A1V6C6A5_UNCT6</name>
<dbReference type="SUPFAM" id="SSF102215">
    <property type="entry name" value="Creatininase"/>
    <property type="match status" value="1"/>
</dbReference>
<comment type="caution">
    <text evidence="1">The sequence shown here is derived from an EMBL/GenBank/DDBJ whole genome shotgun (WGS) entry which is preliminary data.</text>
</comment>
<dbReference type="Proteomes" id="UP000485562">
    <property type="component" value="Unassembled WGS sequence"/>
</dbReference>
<proteinExistence type="predicted"/>